<comment type="similarity">
    <text evidence="1 20">Belongs to the papillomaviridae E6 protein family.</text>
</comment>
<keyword evidence="16 19" id="KW-0899">Viral immunoevasion</keyword>
<keyword evidence="6 19" id="KW-1090">Inhibition of host innate immune response by virus</keyword>
<dbReference type="GO" id="GO:0003677">
    <property type="term" value="F:DNA binding"/>
    <property type="evidence" value="ECO:0007669"/>
    <property type="project" value="UniProtKB-UniRule"/>
</dbReference>
<dbReference type="GO" id="GO:0006355">
    <property type="term" value="P:regulation of DNA-templated transcription"/>
    <property type="evidence" value="ECO:0007669"/>
    <property type="project" value="UniProtKB-UniRule"/>
</dbReference>
<keyword evidence="4 19" id="KW-1048">Host nucleus</keyword>
<keyword evidence="14 19" id="KW-0804">Transcription</keyword>
<evidence type="ECO:0000256" key="19">
    <source>
        <dbReference type="HAMAP-Rule" id="MF_04006"/>
    </source>
</evidence>
<evidence type="ECO:0000256" key="12">
    <source>
        <dbReference type="ARBA" id="ARBA00023125"/>
    </source>
</evidence>
<dbReference type="GO" id="GO:0008270">
    <property type="term" value="F:zinc ion binding"/>
    <property type="evidence" value="ECO:0007669"/>
    <property type="project" value="UniProtKB-KW"/>
</dbReference>
<proteinExistence type="inferred from homology"/>
<keyword evidence="2 19" id="KW-1113">Inhibition of host RLR pathway by virus</keyword>
<dbReference type="GO" id="GO:0030165">
    <property type="term" value="F:PDZ domain binding"/>
    <property type="evidence" value="ECO:0007669"/>
    <property type="project" value="UniProtKB-UniRule"/>
</dbReference>
<keyword evidence="11 19" id="KW-0805">Transcription regulation</keyword>
<evidence type="ECO:0000256" key="9">
    <source>
        <dbReference type="ARBA" id="ARBA00022833"/>
    </source>
</evidence>
<dbReference type="HAMAP" id="MF_04006">
    <property type="entry name" value="HPV_E6"/>
    <property type="match status" value="1"/>
</dbReference>
<keyword evidence="5 19" id="KW-0945">Host-virus interaction</keyword>
<dbReference type="EMBL" id="KC470288">
    <property type="protein sequence ID" value="AGU90848.1"/>
    <property type="molecule type" value="Genomic_DNA"/>
</dbReference>
<organism evidence="21">
    <name type="scientific">Human papillomavirus type 70</name>
    <dbReference type="NCBI Taxonomy" id="39457"/>
    <lineage>
        <taxon>Viruses</taxon>
        <taxon>Monodnaviria</taxon>
        <taxon>Shotokuvirae</taxon>
        <taxon>Cossaviricota</taxon>
        <taxon>Papovaviricetes</taxon>
        <taxon>Zurhausenvirales</taxon>
        <taxon>Papillomaviridae</taxon>
        <taxon>Firstpapillomavirinae</taxon>
        <taxon>Alphapapillomavirus</taxon>
        <taxon>Alphapapillomavirus 7</taxon>
    </lineage>
</organism>
<evidence type="ECO:0000256" key="20">
    <source>
        <dbReference type="RuleBase" id="RU363123"/>
    </source>
</evidence>
<dbReference type="Pfam" id="PF00518">
    <property type="entry name" value="E6"/>
    <property type="match status" value="1"/>
</dbReference>
<keyword evidence="15 19" id="KW-1035">Host cytoplasm</keyword>
<evidence type="ECO:0000256" key="7">
    <source>
        <dbReference type="ARBA" id="ARBA00022723"/>
    </source>
</evidence>
<evidence type="ECO:0000256" key="14">
    <source>
        <dbReference type="ARBA" id="ARBA00023163"/>
    </source>
</evidence>
<sequence length="158" mass="18713">MARFHNPAERPYKLPDLCTALDTTLHDITIDCVYCKTQLQQTEVYEFAFSDLFIVYRNGEPYAACQKCIKFYAKVRELRHYSDSVYATTLESITNTKLYDLSIRCMSCLKPLCPAEKLRHVNTKRRFHRIAGSYTGQCRHCWTSNREDRRRIRRETQV</sequence>
<name>T2A618_HPV70</name>
<comment type="function">
    <text evidence="19">Plays a major role in the induction and maintenance of cellular transformation. Acts mainly as an oncoprotein by stimulating the destruction of many host cell key regulatory proteins. E6 associates with host UBE3A/E6-AP ubiquitin-protein ligase, and inactivates tumor suppressors TP53 and TP73 by targeting them to the 26S proteasome for degradation. In turn, DNA damage and chromosomal instabilities increase and lead to cell proliferation and cancer development. The complex E6/E6AP targets several other substrates to degradation via the proteasome including host DLG1 or NFX-91, a repressor of human telomerase reverse transcriptase (hTERT). The resulting increased expression of hTERT prevents the shortening of telomere length leading to cell immortalization. Other cellular targets including BAK1, Fas-associated death domain-containing protein (FADD) and procaspase 8, are degraded by E6/E6AP causing inhibition of apoptosis. E6 also inhibits immune response by interacting with host IRF3 and TYK2. These interactions prevent IRF3 transcriptional activities and inhibit TYK2-mediated JAK-STAT activation by interferon alpha resulting in inhibition of the interferon signaling pathway.</text>
</comment>
<feature type="zinc finger region" evidence="19">
    <location>
        <begin position="105"/>
        <end position="141"/>
    </location>
</feature>
<keyword evidence="13 19" id="KW-0010">Activator</keyword>
<protein>
    <recommendedName>
        <fullName evidence="19 20">Protein E6</fullName>
    </recommendedName>
</protein>
<keyword evidence="9 19" id="KW-0862">Zinc</keyword>
<dbReference type="GO" id="GO:0039648">
    <property type="term" value="P:symbiont-mediated perturbation of host ubiquitin-like protein modification"/>
    <property type="evidence" value="ECO:0007669"/>
    <property type="project" value="UniProtKB-UniRule"/>
</dbReference>
<evidence type="ECO:0000256" key="11">
    <source>
        <dbReference type="ARBA" id="ARBA00023015"/>
    </source>
</evidence>
<reference evidence="21" key="1">
    <citation type="journal article" date="2013" name="PLoS ONE">
        <title>Evolution and Taxonomic Classification of Alphapapillomavirus 7 Complete Genomes: HPV18, HPV39, HPV45, HPV59, HPV68 and HPV70.</title>
        <authorList>
            <person name="Chen Z."/>
            <person name="Schiffman M."/>
            <person name="Herrero R."/>
            <person name="Desalle R."/>
            <person name="Anastos K."/>
            <person name="Segondy M."/>
            <person name="Sahasrabuddhe V.V."/>
            <person name="Gravitt P.E."/>
            <person name="Hsing A.W."/>
            <person name="Burk R.D."/>
        </authorList>
    </citation>
    <scope>NUCLEOTIDE SEQUENCE</scope>
    <source>
        <strain evidence="21">Qv33565</strain>
    </source>
</reference>
<evidence type="ECO:0000256" key="16">
    <source>
        <dbReference type="ARBA" id="ARBA00023280"/>
    </source>
</evidence>
<dbReference type="FunFam" id="3.30.240.40:FF:000001">
    <property type="entry name" value="Protein E6"/>
    <property type="match status" value="1"/>
</dbReference>
<dbReference type="SUPFAM" id="SSF161229">
    <property type="entry name" value="E6 C-terminal domain-like"/>
    <property type="match status" value="2"/>
</dbReference>
<comment type="subunit">
    <text evidence="18 19">Forms homodimers. Interacts with ubiquitin-protein ligase UBE3A/E6-AP and thus forms a complex with human TP53. Interacts with human NFX1 and MAGI3. Interacts with human IRF3; this interaction inhibits the establishment of antiviral state. Interacts with human TYK2; this interaction inhibits JAK-STAT activation by interferon alpha. Interacts with host DLG1; this interaction leads to the proteasomal degradation of DLG1.</text>
</comment>
<feature type="zinc finger region" evidence="19">
    <location>
        <begin position="32"/>
        <end position="68"/>
    </location>
</feature>
<evidence type="ECO:0000256" key="17">
    <source>
        <dbReference type="ARBA" id="ARBA00023323"/>
    </source>
</evidence>
<keyword evidence="17 19" id="KW-1119">Modulation of host cell apoptosis by virus</keyword>
<keyword evidence="3 19" id="KW-0244">Early protein</keyword>
<evidence type="ECO:0000256" key="18">
    <source>
        <dbReference type="ARBA" id="ARBA00065188"/>
    </source>
</evidence>
<dbReference type="Gene3D" id="3.30.240.40">
    <property type="entry name" value="E6 early regulatory protein"/>
    <property type="match status" value="2"/>
</dbReference>
<comment type="subcellular location">
    <subcellularLocation>
        <location evidence="19 20">Host cytoplasm</location>
    </subcellularLocation>
    <subcellularLocation>
        <location evidence="19 20">Host nucleus</location>
    </subcellularLocation>
</comment>
<evidence type="ECO:0000256" key="15">
    <source>
        <dbReference type="ARBA" id="ARBA00023200"/>
    </source>
</evidence>
<accession>T2A618</accession>
<evidence type="ECO:0000256" key="1">
    <source>
        <dbReference type="ARBA" id="ARBA00006346"/>
    </source>
</evidence>
<evidence type="ECO:0000256" key="8">
    <source>
        <dbReference type="ARBA" id="ARBA00022771"/>
    </source>
</evidence>
<dbReference type="GO" id="GO:0039548">
    <property type="term" value="P:symbiont-mediated suppression of host cytoplasmic pattern recognition receptor signaling pathway via inhibition of IRF3 activity"/>
    <property type="evidence" value="ECO:0007669"/>
    <property type="project" value="UniProtKB-UniRule"/>
</dbReference>
<evidence type="ECO:0000256" key="2">
    <source>
        <dbReference type="ARBA" id="ARBA00022482"/>
    </source>
</evidence>
<feature type="short sequence motif" description="PDZ-binding domain" evidence="19">
    <location>
        <begin position="156"/>
        <end position="158"/>
    </location>
</feature>
<evidence type="ECO:0000256" key="6">
    <source>
        <dbReference type="ARBA" id="ARBA00022632"/>
    </source>
</evidence>
<dbReference type="InterPro" id="IPR038575">
    <property type="entry name" value="E6_sf"/>
</dbReference>
<keyword evidence="7 19" id="KW-0479">Metal-binding</keyword>
<gene>
    <name evidence="19 21" type="primary">E6</name>
</gene>
<dbReference type="InterPro" id="IPR001334">
    <property type="entry name" value="E6"/>
</dbReference>
<evidence type="ECO:0000256" key="5">
    <source>
        <dbReference type="ARBA" id="ARBA00022581"/>
    </source>
</evidence>
<dbReference type="GO" id="GO:0039502">
    <property type="term" value="P:symbiont-mediated suppression of host type I interferon-mediated signaling pathway"/>
    <property type="evidence" value="ECO:0007669"/>
    <property type="project" value="UniProtKB-UniRule"/>
</dbReference>
<evidence type="ECO:0000313" key="21">
    <source>
        <dbReference type="EMBL" id="AGU90848.1"/>
    </source>
</evidence>
<evidence type="ECO:0000256" key="13">
    <source>
        <dbReference type="ARBA" id="ARBA00023159"/>
    </source>
</evidence>
<dbReference type="GO" id="GO:0030430">
    <property type="term" value="C:host cell cytoplasm"/>
    <property type="evidence" value="ECO:0007669"/>
    <property type="project" value="UniProtKB-SubCell"/>
</dbReference>
<dbReference type="GO" id="GO:0006351">
    <property type="term" value="P:DNA-templated transcription"/>
    <property type="evidence" value="ECO:0007669"/>
    <property type="project" value="UniProtKB-UniRule"/>
</dbReference>
<dbReference type="FunFam" id="3.30.240.40:FF:000002">
    <property type="entry name" value="Protein E6"/>
    <property type="match status" value="1"/>
</dbReference>
<dbReference type="GO" id="GO:0052150">
    <property type="term" value="P:symbiont-mediated perturbation of host apoptosis"/>
    <property type="evidence" value="ECO:0007669"/>
    <property type="project" value="UniProtKB-KW"/>
</dbReference>
<keyword evidence="12 19" id="KW-0238">DNA-binding</keyword>
<evidence type="ECO:0000256" key="4">
    <source>
        <dbReference type="ARBA" id="ARBA00022562"/>
    </source>
</evidence>
<comment type="miscellaneous">
    <text evidence="19">Belongs to the high risk human alphapapillomavirus family. The cancer-causing human papillomavirus E6 protein has a unique carboxy terminal PDZ domain containing substrate.</text>
</comment>
<dbReference type="GO" id="GO:0042025">
    <property type="term" value="C:host cell nucleus"/>
    <property type="evidence" value="ECO:0007669"/>
    <property type="project" value="UniProtKB-SubCell"/>
</dbReference>
<organismHost>
    <name type="scientific">Homo sapiens</name>
    <name type="common">Human</name>
    <dbReference type="NCBI Taxonomy" id="9606"/>
</organismHost>
<keyword evidence="8 19" id="KW-0863">Zinc-finger</keyword>
<evidence type="ECO:0000256" key="3">
    <source>
        <dbReference type="ARBA" id="ARBA00022518"/>
    </source>
</evidence>
<evidence type="ECO:0000256" key="10">
    <source>
        <dbReference type="ARBA" id="ARBA00022931"/>
    </source>
</evidence>
<keyword evidence="10 19" id="KW-1092">Inhibition of host IRF3 by virus</keyword>